<evidence type="ECO:0000313" key="1">
    <source>
        <dbReference type="EMBL" id="ORU99762.1"/>
    </source>
</evidence>
<dbReference type="AlphaFoldDB" id="A0A1X1R538"/>
<proteinExistence type="predicted"/>
<reference evidence="1 2" key="1">
    <citation type="submission" date="2016-01" db="EMBL/GenBank/DDBJ databases">
        <title>The new phylogeny of the genus Mycobacterium.</title>
        <authorList>
            <person name="Tarcisio F."/>
            <person name="Conor M."/>
            <person name="Antonella G."/>
            <person name="Elisabetta G."/>
            <person name="Giulia F.S."/>
            <person name="Sara T."/>
            <person name="Anna F."/>
            <person name="Clotilde B."/>
            <person name="Roberto B."/>
            <person name="Veronica D.S."/>
            <person name="Fabio R."/>
            <person name="Monica P."/>
            <person name="Olivier J."/>
            <person name="Enrico T."/>
            <person name="Nicola S."/>
        </authorList>
    </citation>
    <scope>NUCLEOTIDE SEQUENCE [LARGE SCALE GENOMIC DNA]</scope>
    <source>
        <strain evidence="1 2">DSM 44179</strain>
    </source>
</reference>
<comment type="caution">
    <text evidence="1">The sequence shown here is derived from an EMBL/GenBank/DDBJ whole genome shotgun (WGS) entry which is preliminary data.</text>
</comment>
<keyword evidence="2" id="KW-1185">Reference proteome</keyword>
<name>A0A1X1R538_MYCFA</name>
<evidence type="ECO:0000313" key="2">
    <source>
        <dbReference type="Proteomes" id="UP000193484"/>
    </source>
</evidence>
<dbReference type="EMBL" id="LQOJ01000052">
    <property type="protein sequence ID" value="ORU99762.1"/>
    <property type="molecule type" value="Genomic_DNA"/>
</dbReference>
<sequence length="314" mass="33494">MGDDLNPDLLLARRVLEGLVLGTAALADPVSMDWAVSVLRTPAGVRTVIAGNMGDGGYLPASVYVPVGVHVAVNDRLLPIGWAEQYMGWKYPVDIVTAHAGLMSERTAGVTLSAVATTAAASARPDGPDYLVVSPKDILLSMAPAPVLDGGHWHRLVTLDQDLAQRISALARGTEQRQMLAWDITRAVADATQVSKAAGGADLLDSYDLAALQAVAGGHPVDWDQQLTHAQGRANGGLFFPGAAIRPRDLDDAAANVTMRRLYETLYRRGRIVELVRSWRDPAPDPADIAYCGIEAGHGAEVLALVTQWENRAR</sequence>
<protein>
    <submittedName>
        <fullName evidence="1">Uncharacterized protein</fullName>
    </submittedName>
</protein>
<organism evidence="1 2">
    <name type="scientific">Mycolicibacterium fallax</name>
    <name type="common">Mycobacterium fallax</name>
    <dbReference type="NCBI Taxonomy" id="1793"/>
    <lineage>
        <taxon>Bacteria</taxon>
        <taxon>Bacillati</taxon>
        <taxon>Actinomycetota</taxon>
        <taxon>Actinomycetes</taxon>
        <taxon>Mycobacteriales</taxon>
        <taxon>Mycobacteriaceae</taxon>
        <taxon>Mycolicibacterium</taxon>
    </lineage>
</organism>
<dbReference type="Proteomes" id="UP000193484">
    <property type="component" value="Unassembled WGS sequence"/>
</dbReference>
<gene>
    <name evidence="1" type="ORF">AWC04_16705</name>
</gene>
<accession>A0A1X1R538</accession>